<organism evidence="1 2">
    <name type="scientific">Vreelandella populi</name>
    <dbReference type="NCBI Taxonomy" id="2498858"/>
    <lineage>
        <taxon>Bacteria</taxon>
        <taxon>Pseudomonadati</taxon>
        <taxon>Pseudomonadota</taxon>
        <taxon>Gammaproteobacteria</taxon>
        <taxon>Oceanospirillales</taxon>
        <taxon>Halomonadaceae</taxon>
        <taxon>Vreelandella</taxon>
    </lineage>
</organism>
<evidence type="ECO:0000313" key="2">
    <source>
        <dbReference type="Proteomes" id="UP000286912"/>
    </source>
</evidence>
<dbReference type="AlphaFoldDB" id="A0A3S1E9Q9"/>
<protein>
    <submittedName>
        <fullName evidence="1">Uncharacterized protein</fullName>
    </submittedName>
</protein>
<keyword evidence="2" id="KW-1185">Reference proteome</keyword>
<dbReference type="RefSeq" id="WP_126981461.1">
    <property type="nucleotide sequence ID" value="NZ_RZHD01000003.1"/>
</dbReference>
<dbReference type="Proteomes" id="UP000286912">
    <property type="component" value="Unassembled WGS sequence"/>
</dbReference>
<name>A0A3S1E9Q9_9GAMM</name>
<accession>A0A3S1E9Q9</accession>
<sequence length="134" mass="13931">MAVTITAEDVTGYGITAPPPVIDGLIILMAQADACLDHNKVPDDVQRTLKLYAIGHMAALTSGGQIRSQSAPNGASRSFAVPTGVGLASSTWGSLLKSLDKWGCVTGLLENDQSKPMLLSIGPGSRRLRNVSNG</sequence>
<evidence type="ECO:0000313" key="1">
    <source>
        <dbReference type="EMBL" id="RUR48797.1"/>
    </source>
</evidence>
<dbReference type="InterPro" id="IPR055794">
    <property type="entry name" value="DUF7370"/>
</dbReference>
<gene>
    <name evidence="1" type="ORF">ELY37_02805</name>
</gene>
<reference evidence="1 2" key="1">
    <citation type="submission" date="2018-12" db="EMBL/GenBank/DDBJ databases">
        <title>three novel Halomonas strain isolated from plants.</title>
        <authorList>
            <person name="Sun C."/>
        </authorList>
    </citation>
    <scope>NUCLEOTIDE SEQUENCE [LARGE SCALE GENOMIC DNA]</scope>
    <source>
        <strain evidence="1 2">RC</strain>
    </source>
</reference>
<comment type="caution">
    <text evidence="1">The sequence shown here is derived from an EMBL/GenBank/DDBJ whole genome shotgun (WGS) entry which is preliminary data.</text>
</comment>
<dbReference type="OrthoDB" id="6538864at2"/>
<dbReference type="EMBL" id="RZHD01000003">
    <property type="protein sequence ID" value="RUR48797.1"/>
    <property type="molecule type" value="Genomic_DNA"/>
</dbReference>
<proteinExistence type="predicted"/>
<dbReference type="Pfam" id="PF24085">
    <property type="entry name" value="DUF7370"/>
    <property type="match status" value="1"/>
</dbReference>